<proteinExistence type="inferred from homology"/>
<feature type="domain" description="J" evidence="10">
    <location>
        <begin position="21"/>
        <end position="74"/>
    </location>
</feature>
<dbReference type="OrthoDB" id="240298at2759"/>
<sequence length="74" mass="8208">GFSAGSKFLRGGFEPKMSRREAALILGVRETVSAQKLKEAHRQVMLANHPDRSGTPFLASKVNEAKDLLEKSRR</sequence>
<gene>
    <name evidence="11" type="ORF">CXG81DRAFT_2911</name>
</gene>
<name>A0A4P9X6U9_9FUNG</name>
<dbReference type="CDD" id="cd06257">
    <property type="entry name" value="DnaJ"/>
    <property type="match status" value="1"/>
</dbReference>
<evidence type="ECO:0000256" key="2">
    <source>
        <dbReference type="ARBA" id="ARBA00022692"/>
    </source>
</evidence>
<keyword evidence="4" id="KW-1133">Transmembrane helix</keyword>
<dbReference type="STRING" id="1555241.A0A4P9X6U9"/>
<keyword evidence="3" id="KW-0999">Mitochondrion inner membrane</keyword>
<keyword evidence="6" id="KW-0472">Membrane</keyword>
<accession>A0A4P9X6U9</accession>
<dbReference type="PROSITE" id="PS50076">
    <property type="entry name" value="DNAJ_2"/>
    <property type="match status" value="1"/>
</dbReference>
<evidence type="ECO:0000256" key="6">
    <source>
        <dbReference type="ARBA" id="ARBA00023136"/>
    </source>
</evidence>
<evidence type="ECO:0000259" key="10">
    <source>
        <dbReference type="PROSITE" id="PS50076"/>
    </source>
</evidence>
<dbReference type="GO" id="GO:0001671">
    <property type="term" value="F:ATPase activator activity"/>
    <property type="evidence" value="ECO:0007669"/>
    <property type="project" value="TreeGrafter"/>
</dbReference>
<evidence type="ECO:0000256" key="3">
    <source>
        <dbReference type="ARBA" id="ARBA00022792"/>
    </source>
</evidence>
<evidence type="ECO:0000313" key="12">
    <source>
        <dbReference type="Proteomes" id="UP000274922"/>
    </source>
</evidence>
<evidence type="ECO:0000256" key="9">
    <source>
        <dbReference type="ARBA" id="ARBA00041716"/>
    </source>
</evidence>
<evidence type="ECO:0000256" key="5">
    <source>
        <dbReference type="ARBA" id="ARBA00023128"/>
    </source>
</evidence>
<comment type="subcellular location">
    <subcellularLocation>
        <location evidence="1">Mitochondrion inner membrane</location>
        <topology evidence="1">Single-pass membrane protein</topology>
    </subcellularLocation>
</comment>
<dbReference type="InterPro" id="IPR001623">
    <property type="entry name" value="DnaJ_domain"/>
</dbReference>
<dbReference type="PANTHER" id="PTHR12763:SF28">
    <property type="entry name" value="GEO10507P1-RELATED"/>
    <property type="match status" value="1"/>
</dbReference>
<dbReference type="EMBL" id="ML014192">
    <property type="protein sequence ID" value="RKP00924.1"/>
    <property type="molecule type" value="Genomic_DNA"/>
</dbReference>
<dbReference type="InterPro" id="IPR036869">
    <property type="entry name" value="J_dom_sf"/>
</dbReference>
<protein>
    <recommendedName>
        <fullName evidence="8">Mitochondrial import inner membrane translocase subunit TIM14</fullName>
    </recommendedName>
    <alternativeName>
        <fullName evidence="9">Presequence translocated-associated motor subunit PAM18</fullName>
    </alternativeName>
</protein>
<dbReference type="PANTHER" id="PTHR12763">
    <property type="match status" value="1"/>
</dbReference>
<dbReference type="GO" id="GO:0001405">
    <property type="term" value="C:PAM complex, Tim23 associated import motor"/>
    <property type="evidence" value="ECO:0007669"/>
    <property type="project" value="TreeGrafter"/>
</dbReference>
<dbReference type="Gene3D" id="1.10.287.110">
    <property type="entry name" value="DnaJ domain"/>
    <property type="match status" value="1"/>
</dbReference>
<dbReference type="SUPFAM" id="SSF46565">
    <property type="entry name" value="Chaperone J-domain"/>
    <property type="match status" value="1"/>
</dbReference>
<dbReference type="SMART" id="SM00271">
    <property type="entry name" value="DnaJ"/>
    <property type="match status" value="1"/>
</dbReference>
<feature type="non-terminal residue" evidence="11">
    <location>
        <position position="1"/>
    </location>
</feature>
<feature type="non-terminal residue" evidence="11">
    <location>
        <position position="74"/>
    </location>
</feature>
<keyword evidence="12" id="KW-1185">Reference proteome</keyword>
<evidence type="ECO:0000256" key="4">
    <source>
        <dbReference type="ARBA" id="ARBA00022989"/>
    </source>
</evidence>
<evidence type="ECO:0000313" key="11">
    <source>
        <dbReference type="EMBL" id="RKP00924.1"/>
    </source>
</evidence>
<evidence type="ECO:0000256" key="8">
    <source>
        <dbReference type="ARBA" id="ARBA00040828"/>
    </source>
</evidence>
<keyword evidence="2" id="KW-0812">Transmembrane</keyword>
<evidence type="ECO:0000256" key="7">
    <source>
        <dbReference type="ARBA" id="ARBA00038105"/>
    </source>
</evidence>
<evidence type="ECO:0000256" key="1">
    <source>
        <dbReference type="ARBA" id="ARBA00004434"/>
    </source>
</evidence>
<dbReference type="GO" id="GO:0030150">
    <property type="term" value="P:protein import into mitochondrial matrix"/>
    <property type="evidence" value="ECO:0007669"/>
    <property type="project" value="TreeGrafter"/>
</dbReference>
<comment type="similarity">
    <text evidence="7">Belongs to the TIM14 family.</text>
</comment>
<dbReference type="Proteomes" id="UP000274922">
    <property type="component" value="Unassembled WGS sequence"/>
</dbReference>
<dbReference type="FunFam" id="1.10.287.110:FF:000001">
    <property type="entry name" value="Import inner membrane translocase subunit tim14"/>
    <property type="match status" value="1"/>
</dbReference>
<keyword evidence="5" id="KW-0496">Mitochondrion</keyword>
<organism evidence="11 12">
    <name type="scientific">Caulochytrium protostelioides</name>
    <dbReference type="NCBI Taxonomy" id="1555241"/>
    <lineage>
        <taxon>Eukaryota</taxon>
        <taxon>Fungi</taxon>
        <taxon>Fungi incertae sedis</taxon>
        <taxon>Chytridiomycota</taxon>
        <taxon>Chytridiomycota incertae sedis</taxon>
        <taxon>Chytridiomycetes</taxon>
        <taxon>Caulochytriales</taxon>
        <taxon>Caulochytriaceae</taxon>
        <taxon>Caulochytrium</taxon>
    </lineage>
</organism>
<dbReference type="AlphaFoldDB" id="A0A4P9X6U9"/>
<reference evidence="12" key="1">
    <citation type="journal article" date="2018" name="Nat. Microbiol.">
        <title>Leveraging single-cell genomics to expand the fungal tree of life.</title>
        <authorList>
            <person name="Ahrendt S.R."/>
            <person name="Quandt C.A."/>
            <person name="Ciobanu D."/>
            <person name="Clum A."/>
            <person name="Salamov A."/>
            <person name="Andreopoulos B."/>
            <person name="Cheng J.F."/>
            <person name="Woyke T."/>
            <person name="Pelin A."/>
            <person name="Henrissat B."/>
            <person name="Reynolds N.K."/>
            <person name="Benny G.L."/>
            <person name="Smith M.E."/>
            <person name="James T.Y."/>
            <person name="Grigoriev I.V."/>
        </authorList>
    </citation>
    <scope>NUCLEOTIDE SEQUENCE [LARGE SCALE GENOMIC DNA]</scope>
    <source>
        <strain evidence="12">ATCC 52028</strain>
    </source>
</reference>